<dbReference type="STRING" id="930992.A0A0D0AD68"/>
<evidence type="ECO:0000313" key="18">
    <source>
        <dbReference type="EMBL" id="KIK48185.1"/>
    </source>
</evidence>
<keyword evidence="10" id="KW-0521">NADP</keyword>
<evidence type="ECO:0000256" key="9">
    <source>
        <dbReference type="ARBA" id="ARBA00022723"/>
    </source>
</evidence>
<evidence type="ECO:0000259" key="17">
    <source>
        <dbReference type="PROSITE" id="PS50902"/>
    </source>
</evidence>
<dbReference type="InterPro" id="IPR045169">
    <property type="entry name" value="NO2/SO3_Rdtase_4Fe4S_prot"/>
</dbReference>
<comment type="pathway">
    <text evidence="3">Sulfur metabolism; hydrogen sulfide biosynthesis; hydrogen sulfide from sulfite (NADPH route): step 1/1.</text>
</comment>
<dbReference type="GO" id="GO:0050661">
    <property type="term" value="F:NADP binding"/>
    <property type="evidence" value="ECO:0007669"/>
    <property type="project" value="InterPro"/>
</dbReference>
<keyword evidence="6" id="KW-0004">4Fe-4S</keyword>
<evidence type="ECO:0000256" key="4">
    <source>
        <dbReference type="ARBA" id="ARBA00010429"/>
    </source>
</evidence>
<feature type="region of interest" description="Disordered" evidence="16">
    <location>
        <begin position="230"/>
        <end position="250"/>
    </location>
</feature>
<dbReference type="Pfam" id="PF03460">
    <property type="entry name" value="NIR_SIR_ferr"/>
    <property type="match status" value="2"/>
</dbReference>
<dbReference type="Gene3D" id="3.30.413.10">
    <property type="entry name" value="Sulfite Reductase Hemoprotein, domain 1"/>
    <property type="match status" value="2"/>
</dbReference>
<dbReference type="InterPro" id="IPR006066">
    <property type="entry name" value="NO2/SO3_Rdtase_FeS/sirohaem_BS"/>
</dbReference>
<dbReference type="GO" id="GO:0019344">
    <property type="term" value="P:cysteine biosynthetic process"/>
    <property type="evidence" value="ECO:0007669"/>
    <property type="project" value="UniProtKB-KW"/>
</dbReference>
<dbReference type="GO" id="GO:0051539">
    <property type="term" value="F:4 iron, 4 sulfur cluster binding"/>
    <property type="evidence" value="ECO:0007669"/>
    <property type="project" value="UniProtKB-KW"/>
</dbReference>
<dbReference type="SUPFAM" id="SSF56014">
    <property type="entry name" value="Nitrite and sulphite reductase 4Fe-4S domain-like"/>
    <property type="match status" value="2"/>
</dbReference>
<dbReference type="SUPFAM" id="SSF52218">
    <property type="entry name" value="Flavoproteins"/>
    <property type="match status" value="1"/>
</dbReference>
<dbReference type="InterPro" id="IPR001094">
    <property type="entry name" value="Flavdoxin-like"/>
</dbReference>
<dbReference type="SUPFAM" id="SSF52922">
    <property type="entry name" value="TK C-terminal domain-like"/>
    <property type="match status" value="1"/>
</dbReference>
<dbReference type="PANTHER" id="PTHR11493">
    <property type="entry name" value="SULFITE REDUCTASE [NADPH] SUBUNIT BETA-RELATED"/>
    <property type="match status" value="1"/>
</dbReference>
<dbReference type="EC" id="1.8.1.2" evidence="5"/>
<dbReference type="PRINTS" id="PR00397">
    <property type="entry name" value="SIROHAEM"/>
</dbReference>
<dbReference type="GO" id="GO:0009337">
    <property type="term" value="C:sulfite reductase complex (NADPH)"/>
    <property type="evidence" value="ECO:0007669"/>
    <property type="project" value="InterPro"/>
</dbReference>
<evidence type="ECO:0000256" key="11">
    <source>
        <dbReference type="ARBA" id="ARBA00023002"/>
    </source>
</evidence>
<dbReference type="FunFam" id="3.40.50.360:FF:000016">
    <property type="entry name" value="Sulfite reductase subunit beta"/>
    <property type="match status" value="1"/>
</dbReference>
<evidence type="ECO:0000256" key="12">
    <source>
        <dbReference type="ARBA" id="ARBA00023004"/>
    </source>
</evidence>
<keyword evidence="7" id="KW-0028">Amino-acid biosynthesis</keyword>
<keyword evidence="12" id="KW-0408">Iron</keyword>
<dbReference type="InterPro" id="IPR009014">
    <property type="entry name" value="Transketo_C/PFOR_II"/>
</dbReference>
<gene>
    <name evidence="18" type="ORF">CY34DRAFT_72465</name>
</gene>
<proteinExistence type="inferred from homology"/>
<keyword evidence="8" id="KW-0349">Heme</keyword>
<evidence type="ECO:0000256" key="10">
    <source>
        <dbReference type="ARBA" id="ARBA00022857"/>
    </source>
</evidence>
<dbReference type="Pfam" id="PF01391">
    <property type="entry name" value="Collagen"/>
    <property type="match status" value="1"/>
</dbReference>
<dbReference type="InterPro" id="IPR006067">
    <property type="entry name" value="NO2/SO3_Rdtase_4Fe4S_dom"/>
</dbReference>
<dbReference type="PRINTS" id="PR00369">
    <property type="entry name" value="FLAVODOXIN"/>
</dbReference>
<comment type="cofactor">
    <cofactor evidence="1">
        <name>siroheme</name>
        <dbReference type="ChEBI" id="CHEBI:60052"/>
    </cofactor>
</comment>
<keyword evidence="9" id="KW-0479">Metal-binding</keyword>
<comment type="catalytic activity">
    <reaction evidence="15">
        <text>hydrogen sulfide + 3 NADP(+) + 3 H2O = sulfite + 3 NADPH + 4 H(+)</text>
        <dbReference type="Rhea" id="RHEA:13801"/>
        <dbReference type="ChEBI" id="CHEBI:15377"/>
        <dbReference type="ChEBI" id="CHEBI:15378"/>
        <dbReference type="ChEBI" id="CHEBI:17359"/>
        <dbReference type="ChEBI" id="CHEBI:29919"/>
        <dbReference type="ChEBI" id="CHEBI:57783"/>
        <dbReference type="ChEBI" id="CHEBI:58349"/>
        <dbReference type="EC" id="1.8.1.2"/>
    </reaction>
</comment>
<dbReference type="PROSITE" id="PS50902">
    <property type="entry name" value="FLAVODOXIN_LIKE"/>
    <property type="match status" value="1"/>
</dbReference>
<dbReference type="FunFam" id="3.30.413.10:FF:000003">
    <property type="entry name" value="Sulfite reductase [NADPH] hemoprotein beta-component"/>
    <property type="match status" value="1"/>
</dbReference>
<keyword evidence="14" id="KW-0198">Cysteine biosynthesis</keyword>
<reference evidence="19" key="2">
    <citation type="submission" date="2015-01" db="EMBL/GenBank/DDBJ databases">
        <title>Evolutionary Origins and Diversification of the Mycorrhizal Mutualists.</title>
        <authorList>
            <consortium name="DOE Joint Genome Institute"/>
            <consortium name="Mycorrhizal Genomics Consortium"/>
            <person name="Kohler A."/>
            <person name="Kuo A."/>
            <person name="Nagy L.G."/>
            <person name="Floudas D."/>
            <person name="Copeland A."/>
            <person name="Barry K.W."/>
            <person name="Cichocki N."/>
            <person name="Veneault-Fourrey C."/>
            <person name="LaButti K."/>
            <person name="Lindquist E.A."/>
            <person name="Lipzen A."/>
            <person name="Lundell T."/>
            <person name="Morin E."/>
            <person name="Murat C."/>
            <person name="Riley R."/>
            <person name="Ohm R."/>
            <person name="Sun H."/>
            <person name="Tunlid A."/>
            <person name="Henrissat B."/>
            <person name="Grigoriev I.V."/>
            <person name="Hibbett D.S."/>
            <person name="Martin F."/>
        </authorList>
    </citation>
    <scope>NUCLEOTIDE SEQUENCE [LARGE SCALE GENOMIC DNA]</scope>
    <source>
        <strain evidence="19">UH-Slu-Lm8-n1</strain>
    </source>
</reference>
<dbReference type="SUPFAM" id="SSF55124">
    <property type="entry name" value="Nitrite/Sulfite reductase N-terminal domain-like"/>
    <property type="match status" value="2"/>
</dbReference>
<protein>
    <recommendedName>
        <fullName evidence="5">assimilatory sulfite reductase (NADPH)</fullName>
        <ecNumber evidence="5">1.8.1.2</ecNumber>
    </recommendedName>
</protein>
<dbReference type="GO" id="GO:0010181">
    <property type="term" value="F:FMN binding"/>
    <property type="evidence" value="ECO:0007669"/>
    <property type="project" value="InterPro"/>
</dbReference>
<dbReference type="GO" id="GO:0004783">
    <property type="term" value="F:sulfite reductase (NADPH) activity"/>
    <property type="evidence" value="ECO:0007669"/>
    <property type="project" value="UniProtKB-EC"/>
</dbReference>
<dbReference type="InterPro" id="IPR045854">
    <property type="entry name" value="NO2/SO3_Rdtase_4Fe4S_sf"/>
</dbReference>
<dbReference type="GO" id="GO:0000103">
    <property type="term" value="P:sulfate assimilation"/>
    <property type="evidence" value="ECO:0007669"/>
    <property type="project" value="UniProtKB-ARBA"/>
</dbReference>
<keyword evidence="13" id="KW-0411">Iron-sulfur</keyword>
<dbReference type="InterPro" id="IPR029039">
    <property type="entry name" value="Flavoprotein-like_sf"/>
</dbReference>
<dbReference type="GO" id="GO:0020037">
    <property type="term" value="F:heme binding"/>
    <property type="evidence" value="ECO:0007669"/>
    <property type="project" value="InterPro"/>
</dbReference>
<comment type="similarity">
    <text evidence="4">Belongs to the nitrite and sulfite reductase 4Fe-4S domain family.</text>
</comment>
<dbReference type="PANTHER" id="PTHR11493:SF47">
    <property type="entry name" value="SULFITE REDUCTASE [NADPH] SUBUNIT BETA"/>
    <property type="match status" value="1"/>
</dbReference>
<dbReference type="InterPro" id="IPR008254">
    <property type="entry name" value="Flavodoxin/NO_synth"/>
</dbReference>
<dbReference type="Pfam" id="PF01077">
    <property type="entry name" value="NIR_SIR"/>
    <property type="match status" value="1"/>
</dbReference>
<evidence type="ECO:0000256" key="1">
    <source>
        <dbReference type="ARBA" id="ARBA00001929"/>
    </source>
</evidence>
<evidence type="ECO:0000256" key="15">
    <source>
        <dbReference type="ARBA" id="ARBA00052219"/>
    </source>
</evidence>
<dbReference type="InterPro" id="IPR008160">
    <property type="entry name" value="Collagen"/>
</dbReference>
<dbReference type="Gene3D" id="3.40.50.920">
    <property type="match status" value="1"/>
</dbReference>
<evidence type="ECO:0000256" key="6">
    <source>
        <dbReference type="ARBA" id="ARBA00022485"/>
    </source>
</evidence>
<accession>A0A0D0AD68</accession>
<dbReference type="EMBL" id="KN835140">
    <property type="protein sequence ID" value="KIK48185.1"/>
    <property type="molecule type" value="Genomic_DNA"/>
</dbReference>
<dbReference type="Pfam" id="PF00258">
    <property type="entry name" value="Flavodoxin_1"/>
    <property type="match status" value="1"/>
</dbReference>
<dbReference type="FunCoup" id="A0A0D0AD68">
    <property type="interactions" value="24"/>
</dbReference>
<dbReference type="OrthoDB" id="1688044at2759"/>
<evidence type="ECO:0000256" key="13">
    <source>
        <dbReference type="ARBA" id="ARBA00023014"/>
    </source>
</evidence>
<dbReference type="InterPro" id="IPR029061">
    <property type="entry name" value="THDP-binding"/>
</dbReference>
<dbReference type="PROSITE" id="PS00365">
    <property type="entry name" value="NIR_SIR"/>
    <property type="match status" value="1"/>
</dbReference>
<keyword evidence="19" id="KW-1185">Reference proteome</keyword>
<sequence length="1493" mass="163156">MSSATSSVARVAYLASDIIVDSQPTLPSTSQFAKEYISLSATSNRRPIILSVPLGGDPGSTLLRNGSTAGLISFTSSATAQTVIRLVLGAAELSSLPLVLHLAVRNDLSEVLLLHSAVPFFLVSRTPQQAHDNSLLASRLARTEKKAVVHAFYDAGNDSVEEILESEVQPFLLSEKLASTNGVNGHIGANGHNGVNGHNGANGHNGMNGHNGANGHNGMNGHNGANGHNGMNGHNGANGHNGHANGANGTNGVNGHSATTVTPGSELFKLYERAALSTVVRIRRACPPLFVHGSSKPHTVIFGLGDIPSVDIDGVSVVSLSLLTPLIPSRILDVIPPSASRVIILEQLHRWNTKWTPLYLEIVDAINQRQVEQRPHIQSVYFSDPTQVIPLAILKILQAAPSSAPIHLGGTNASSLHSLEVPHIPKHESSYTKILSHVFGERLEVSNSPSLVLKQGAIATSPEFALGRVRGQLDQRDELIRSVQKLLEVKEVSPELHKLCSQWVLVKDDDTKSRSVGKELIAAFESSKLSSPIINRILALRAHFPAPSRWIIGSDAWSYDLGASGLHHAIASGLNINILIIDTLPYTSRNSADPHRRKQDAGLYAMNHGDVYVASVAVYSSYAQVLQAVVEADRHKGPSVVLAYLPYQNEDTPALEVLKETKLAVDAGYWPLYRWDPAKEAQGKEPFALDSDAVKNDLQQFLDRQNHLSQLVRSKPELATELVSSLGENVKEARRKKAQQAYDDLVVSLDAPPLVVLYASDGGTAEKFAKRLANRGKARGLSTSIGTIDSMSIDTLSQEEYVAFVTSVAGQGEPPQNGRTLFKALNAAALRGEKPFSKLRYSVFALGDSHYWPRPEDAHYYNKPGKDLDARLEQLGGERFADIGLGDDQDADGPDTGYKVWEPLVWKTFGVDSIEVKEAEPDPITNEHIKAASGYLRGTIAEGLEDTSTGALDPSDTQLTKFHGIYQQDDRDIRDERQAQGVEPAYGFMIRVRTPGGVCTPEQWLQMDRIADEHGNGTFKITTRATFQFHGVIKRHLKPAIQEINKVLLDTLAACGDVNRNVICSAIPSLSRLHAQVYNFAKLVSAHLLPRTTAYHEIWLDKKMVAGEAVKDFEPLYGEFYLPRKFKIAVAVPPTNDVDVFANDLGFIAVVDEQGELAGFNVAIGGGMGVTHGNKKTYPRVADVIGFCTVEQGPIVAEKVVLTQRDNGNRADRKNARLKYTIDRMGLEAFKAEVESRLGYSLAPARSYTFNRNIDDFGWSTGDDGRHHVMLFIENGRIQDEPERDFKTGLREIAMIHKGTFRLTANQHIMISEISTEDVPEIKRILAKYKLDNLNHTGLRLSSSACVAFPTCGLAMAESERYLPVLIDKVEKICEENGLRNDSIVMRMTGCPNGCARPYVAEVAFVGKAPGSYSMLLGGGYYGQRLNKIYRETVSEPEILAILKPMIKRYALERLEGEHFGDFVIRAGYIAQTTSGKEWYDNMGGEGQYREAA</sequence>
<feature type="domain" description="Flavodoxin-like" evidence="17">
    <location>
        <begin position="754"/>
        <end position="906"/>
    </location>
</feature>
<evidence type="ECO:0000256" key="2">
    <source>
        <dbReference type="ARBA" id="ARBA00001966"/>
    </source>
</evidence>
<dbReference type="NCBIfam" id="TIGR02041">
    <property type="entry name" value="CysI"/>
    <property type="match status" value="1"/>
</dbReference>
<name>A0A0D0AD68_9AGAM</name>
<dbReference type="HAMAP" id="MF_01540">
    <property type="entry name" value="CysI"/>
    <property type="match status" value="1"/>
</dbReference>
<dbReference type="SUPFAM" id="SSF52518">
    <property type="entry name" value="Thiamin diphosphate-binding fold (THDP-binding)"/>
    <property type="match status" value="1"/>
</dbReference>
<evidence type="ECO:0000256" key="8">
    <source>
        <dbReference type="ARBA" id="ARBA00022617"/>
    </source>
</evidence>
<organism evidence="18 19">
    <name type="scientific">Suillus luteus UH-Slu-Lm8-n1</name>
    <dbReference type="NCBI Taxonomy" id="930992"/>
    <lineage>
        <taxon>Eukaryota</taxon>
        <taxon>Fungi</taxon>
        <taxon>Dikarya</taxon>
        <taxon>Basidiomycota</taxon>
        <taxon>Agaricomycotina</taxon>
        <taxon>Agaricomycetes</taxon>
        <taxon>Agaricomycetidae</taxon>
        <taxon>Boletales</taxon>
        <taxon>Suillineae</taxon>
        <taxon>Suillaceae</taxon>
        <taxon>Suillus</taxon>
    </lineage>
</organism>
<dbReference type="InterPro" id="IPR011786">
    <property type="entry name" value="CysI"/>
</dbReference>
<evidence type="ECO:0000256" key="14">
    <source>
        <dbReference type="ARBA" id="ARBA00023192"/>
    </source>
</evidence>
<dbReference type="HOGENOM" id="CLU_001975_0_2_1"/>
<dbReference type="Gene3D" id="3.40.50.360">
    <property type="match status" value="1"/>
</dbReference>
<dbReference type="InParanoid" id="A0A0D0AD68"/>
<dbReference type="InterPro" id="IPR036136">
    <property type="entry name" value="Nit/Sulf_reduc_fer-like_dom_sf"/>
</dbReference>
<dbReference type="Gene3D" id="3.40.50.970">
    <property type="match status" value="2"/>
</dbReference>
<keyword evidence="11" id="KW-0560">Oxidoreductase</keyword>
<comment type="cofactor">
    <cofactor evidence="2">
        <name>[4Fe-4S] cluster</name>
        <dbReference type="ChEBI" id="CHEBI:49883"/>
    </cofactor>
</comment>
<evidence type="ECO:0000256" key="16">
    <source>
        <dbReference type="SAM" id="MobiDB-lite"/>
    </source>
</evidence>
<reference evidence="18 19" key="1">
    <citation type="submission" date="2014-04" db="EMBL/GenBank/DDBJ databases">
        <authorList>
            <consortium name="DOE Joint Genome Institute"/>
            <person name="Kuo A."/>
            <person name="Ruytinx J."/>
            <person name="Rineau F."/>
            <person name="Colpaert J."/>
            <person name="Kohler A."/>
            <person name="Nagy L.G."/>
            <person name="Floudas D."/>
            <person name="Copeland A."/>
            <person name="Barry K.W."/>
            <person name="Cichocki N."/>
            <person name="Veneault-Fourrey C."/>
            <person name="LaButti K."/>
            <person name="Lindquist E.A."/>
            <person name="Lipzen A."/>
            <person name="Lundell T."/>
            <person name="Morin E."/>
            <person name="Murat C."/>
            <person name="Sun H."/>
            <person name="Tunlid A."/>
            <person name="Henrissat B."/>
            <person name="Grigoriev I.V."/>
            <person name="Hibbett D.S."/>
            <person name="Martin F."/>
            <person name="Nordberg H.P."/>
            <person name="Cantor M.N."/>
            <person name="Hua S.X."/>
        </authorList>
    </citation>
    <scope>NUCLEOTIDE SEQUENCE [LARGE SCALE GENOMIC DNA]</scope>
    <source>
        <strain evidence="18 19">UH-Slu-Lm8-n1</strain>
    </source>
</reference>
<dbReference type="FunFam" id="3.30.413.10:FF:000004">
    <property type="entry name" value="Sulfite reductase [NADPH] hemoprotein beta-component"/>
    <property type="match status" value="1"/>
</dbReference>
<evidence type="ECO:0000256" key="7">
    <source>
        <dbReference type="ARBA" id="ARBA00022605"/>
    </source>
</evidence>
<dbReference type="Proteomes" id="UP000054485">
    <property type="component" value="Unassembled WGS sequence"/>
</dbReference>
<dbReference type="InterPro" id="IPR005117">
    <property type="entry name" value="NiRdtase/SiRdtase_haem-b_fer"/>
</dbReference>
<evidence type="ECO:0000313" key="19">
    <source>
        <dbReference type="Proteomes" id="UP000054485"/>
    </source>
</evidence>
<dbReference type="GO" id="GO:0050311">
    <property type="term" value="F:sulfite reductase (ferredoxin) activity"/>
    <property type="evidence" value="ECO:0007669"/>
    <property type="project" value="TreeGrafter"/>
</dbReference>
<evidence type="ECO:0000256" key="3">
    <source>
        <dbReference type="ARBA" id="ARBA00004774"/>
    </source>
</evidence>
<dbReference type="NCBIfam" id="NF010029">
    <property type="entry name" value="PRK13504.1"/>
    <property type="match status" value="1"/>
</dbReference>
<dbReference type="GO" id="GO:0046872">
    <property type="term" value="F:metal ion binding"/>
    <property type="evidence" value="ECO:0007669"/>
    <property type="project" value="UniProtKB-KW"/>
</dbReference>
<evidence type="ECO:0000256" key="5">
    <source>
        <dbReference type="ARBA" id="ARBA00012604"/>
    </source>
</evidence>